<sequence length="104" mass="11521">MSDRCPTCRAHLPANGTCTGTAPLIERDGRHYGTAAQIAHHLGYLGDVSEAMVVNWRRRDGLTCYRFARSVYHALDDAATIERNKRLSNRGRARQLDAIPLTAA</sequence>
<organism evidence="1">
    <name type="scientific">Salinispora arenicola (strain CNS-205)</name>
    <dbReference type="NCBI Taxonomy" id="391037"/>
    <lineage>
        <taxon>Bacteria</taxon>
        <taxon>Bacillati</taxon>
        <taxon>Actinomycetota</taxon>
        <taxon>Actinomycetes</taxon>
        <taxon>Micromonosporales</taxon>
        <taxon>Micromonosporaceae</taxon>
        <taxon>Salinispora</taxon>
    </lineage>
</organism>
<dbReference type="EMBL" id="CP000850">
    <property type="protein sequence ID" value="ABV99515.1"/>
    <property type="molecule type" value="Genomic_DNA"/>
</dbReference>
<dbReference type="KEGG" id="saq:Sare_3722"/>
<proteinExistence type="predicted"/>
<dbReference type="OrthoDB" id="3403353at2"/>
<name>A8M001_SALAI</name>
<gene>
    <name evidence="1" type="ordered locus">Sare_3722</name>
    <name evidence="2" type="ordered locus">Sare_3773</name>
</gene>
<dbReference type="EMBL" id="CP000850">
    <property type="protein sequence ID" value="ABV99566.1"/>
    <property type="molecule type" value="Genomic_DNA"/>
</dbReference>
<dbReference type="PATRIC" id="fig|391037.6.peg.3751"/>
<dbReference type="HOGENOM" id="CLU_2248181_0_0_11"/>
<evidence type="ECO:0000313" key="1">
    <source>
        <dbReference type="EMBL" id="ABV99515.1"/>
    </source>
</evidence>
<dbReference type="KEGG" id="saq:Sare_3773"/>
<reference evidence="1" key="1">
    <citation type="submission" date="2007-10" db="EMBL/GenBank/DDBJ databases">
        <title>Complete sequence of Salinispora arenicola CNS-205.</title>
        <authorList>
            <consortium name="US DOE Joint Genome Institute"/>
            <person name="Copeland A."/>
            <person name="Lucas S."/>
            <person name="Lapidus A."/>
            <person name="Barry K."/>
            <person name="Glavina del Rio T."/>
            <person name="Dalin E."/>
            <person name="Tice H."/>
            <person name="Pitluck S."/>
            <person name="Foster B."/>
            <person name="Schmutz J."/>
            <person name="Larimer F."/>
            <person name="Land M."/>
            <person name="Hauser L."/>
            <person name="Kyrpides N."/>
            <person name="Ivanova N."/>
            <person name="Jensen P.R."/>
            <person name="Moore B.S."/>
            <person name="Penn K."/>
            <person name="Jenkins C."/>
            <person name="Udwary D."/>
            <person name="Xiang L."/>
            <person name="Gontang E."/>
            <person name="Richardson P."/>
        </authorList>
    </citation>
    <scope>NUCLEOTIDE SEQUENCE [LARGE SCALE GENOMIC DNA]</scope>
    <source>
        <strain evidence="1">CNS-205</strain>
    </source>
</reference>
<protein>
    <submittedName>
        <fullName evidence="1">Uncharacterized protein</fullName>
    </submittedName>
</protein>
<dbReference type="AlphaFoldDB" id="A8M001"/>
<dbReference type="STRING" id="391037.Sare_3722"/>
<evidence type="ECO:0000313" key="2">
    <source>
        <dbReference type="EMBL" id="ABV99566.1"/>
    </source>
</evidence>
<accession>A8M001</accession>